<keyword evidence="2" id="KW-0472">Membrane</keyword>
<dbReference type="SUPFAM" id="SSF103473">
    <property type="entry name" value="MFS general substrate transporter"/>
    <property type="match status" value="1"/>
</dbReference>
<feature type="transmembrane region" description="Helical" evidence="2">
    <location>
        <begin position="304"/>
        <end position="323"/>
    </location>
</feature>
<dbReference type="AlphaFoldDB" id="A0AAX3BBU1"/>
<dbReference type="PANTHER" id="PTHR11328">
    <property type="entry name" value="MAJOR FACILITATOR SUPERFAMILY DOMAIN-CONTAINING PROTEIN"/>
    <property type="match status" value="1"/>
</dbReference>
<feature type="transmembrane region" description="Helical" evidence="2">
    <location>
        <begin position="277"/>
        <end position="297"/>
    </location>
</feature>
<feature type="transmembrane region" description="Helical" evidence="2">
    <location>
        <begin position="81"/>
        <end position="98"/>
    </location>
</feature>
<feature type="transmembrane region" description="Helical" evidence="2">
    <location>
        <begin position="12"/>
        <end position="33"/>
    </location>
</feature>
<sequence>MKKHSLPLKTKLAFGVCDIGGNLFFTLASFWLMNYFTDTLGLLPALAGTAIMIGRVWDAVTDPMVGFLSDHTKTRWGRRRPYIFVGAILMFIFMVIMFTNPKISNQNLLFWWATIVLCFLFTAYTLTNVPYSALTPELTDDYDERTSLNGYRMSFAIVGTFLAAGAAFPIIDAFSSKVVMDGQIIIDRSPGFSAMAIIMGVITMLSAFVTVFFIKEKKAPHRIPKASLKDFGVIVKNPPYLLILFTYMFNMIAITLLSGTMIYYFKYIYNNESLTTLAFLFLLVPTLFSMPLWIKLATWIGKKWAYILGMGILIIGLWLTFFWGHILGIPFFFGVLAFSGIGFATGYVLPWSILPDAVDYGYAVTGKRNEGIYYGAWTFFSKMGQSLANFIIGIALQIVHFSPNVSQPPTVLFTIRLLFGPIAILFYALAIFVLIFYPIDRKHHQQILQKIHKR</sequence>
<reference evidence="3" key="2">
    <citation type="submission" date="2022-06" db="EMBL/GenBank/DDBJ databases">
        <title>Thermospira aquatica gen. nov., sp. nov.</title>
        <authorList>
            <person name="Ben Ali Gam Z."/>
            <person name="Labat M."/>
        </authorList>
    </citation>
    <scope>NUCLEOTIDE SEQUENCE</scope>
    <source>
        <strain evidence="3">F1F22</strain>
    </source>
</reference>
<dbReference type="NCBIfam" id="TIGR00792">
    <property type="entry name" value="gph"/>
    <property type="match status" value="1"/>
</dbReference>
<keyword evidence="2" id="KW-1133">Transmembrane helix</keyword>
<evidence type="ECO:0000313" key="3">
    <source>
        <dbReference type="EMBL" id="URA09756.1"/>
    </source>
</evidence>
<dbReference type="Proteomes" id="UP001056539">
    <property type="component" value="Chromosome"/>
</dbReference>
<keyword evidence="2" id="KW-0812">Transmembrane</keyword>
<feature type="transmembrane region" description="Helical" evidence="2">
    <location>
        <begin position="372"/>
        <end position="398"/>
    </location>
</feature>
<dbReference type="GO" id="GO:0015293">
    <property type="term" value="F:symporter activity"/>
    <property type="evidence" value="ECO:0007669"/>
    <property type="project" value="InterPro"/>
</dbReference>
<feature type="transmembrane region" description="Helical" evidence="2">
    <location>
        <begin position="240"/>
        <end position="265"/>
    </location>
</feature>
<gene>
    <name evidence="3" type="ORF">KDW03_09755</name>
</gene>
<feature type="transmembrane region" description="Helical" evidence="2">
    <location>
        <begin position="39"/>
        <end position="60"/>
    </location>
</feature>
<dbReference type="CDD" id="cd17332">
    <property type="entry name" value="MFS_MelB_like"/>
    <property type="match status" value="1"/>
</dbReference>
<name>A0AAX3BBU1_9SPIR</name>
<feature type="transmembrane region" description="Helical" evidence="2">
    <location>
        <begin position="191"/>
        <end position="214"/>
    </location>
</feature>
<dbReference type="KEGG" id="taqu:KDW03_09755"/>
<dbReference type="InterPro" id="IPR001927">
    <property type="entry name" value="Na/Gal_symport"/>
</dbReference>
<organism evidence="3 4">
    <name type="scientific">Thermospira aquatica</name>
    <dbReference type="NCBI Taxonomy" id="2828656"/>
    <lineage>
        <taxon>Bacteria</taxon>
        <taxon>Pseudomonadati</taxon>
        <taxon>Spirochaetota</taxon>
        <taxon>Spirochaetia</taxon>
        <taxon>Brevinematales</taxon>
        <taxon>Thermospiraceae</taxon>
        <taxon>Thermospira</taxon>
    </lineage>
</organism>
<dbReference type="PANTHER" id="PTHR11328:SF24">
    <property type="entry name" value="MAJOR FACILITATOR SUPERFAMILY (MFS) PROFILE DOMAIN-CONTAINING PROTEIN"/>
    <property type="match status" value="1"/>
</dbReference>
<dbReference type="Gene3D" id="1.20.1250.20">
    <property type="entry name" value="MFS general substrate transporter like domains"/>
    <property type="match status" value="2"/>
</dbReference>
<feature type="transmembrane region" description="Helical" evidence="2">
    <location>
        <begin position="150"/>
        <end position="171"/>
    </location>
</feature>
<dbReference type="Pfam" id="PF13347">
    <property type="entry name" value="MFS_2"/>
    <property type="match status" value="1"/>
</dbReference>
<dbReference type="EMBL" id="CP073355">
    <property type="protein sequence ID" value="URA09756.1"/>
    <property type="molecule type" value="Genomic_DNA"/>
</dbReference>
<reference evidence="3" key="1">
    <citation type="submission" date="2021-04" db="EMBL/GenBank/DDBJ databases">
        <authorList>
            <person name="Postec A."/>
        </authorList>
    </citation>
    <scope>NUCLEOTIDE SEQUENCE</scope>
    <source>
        <strain evidence="3">F1F22</strain>
    </source>
</reference>
<dbReference type="GO" id="GO:0006814">
    <property type="term" value="P:sodium ion transport"/>
    <property type="evidence" value="ECO:0007669"/>
    <property type="project" value="InterPro"/>
</dbReference>
<dbReference type="InterPro" id="IPR036259">
    <property type="entry name" value="MFS_trans_sf"/>
</dbReference>
<keyword evidence="4" id="KW-1185">Reference proteome</keyword>
<dbReference type="RefSeq" id="WP_271434891.1">
    <property type="nucleotide sequence ID" value="NZ_CP073355.1"/>
</dbReference>
<accession>A0AAX3BBU1</accession>
<proteinExistence type="inferred from homology"/>
<comment type="similarity">
    <text evidence="1">Belongs to the sodium:galactoside symporter (TC 2.A.2) family.</text>
</comment>
<protein>
    <submittedName>
        <fullName evidence="3">MFS transporter</fullName>
    </submittedName>
</protein>
<feature type="transmembrane region" description="Helical" evidence="2">
    <location>
        <begin position="418"/>
        <end position="439"/>
    </location>
</feature>
<evidence type="ECO:0000256" key="2">
    <source>
        <dbReference type="SAM" id="Phobius"/>
    </source>
</evidence>
<dbReference type="GO" id="GO:0008643">
    <property type="term" value="P:carbohydrate transport"/>
    <property type="evidence" value="ECO:0007669"/>
    <property type="project" value="InterPro"/>
</dbReference>
<dbReference type="GO" id="GO:0005886">
    <property type="term" value="C:plasma membrane"/>
    <property type="evidence" value="ECO:0007669"/>
    <property type="project" value="TreeGrafter"/>
</dbReference>
<evidence type="ECO:0000313" key="4">
    <source>
        <dbReference type="Proteomes" id="UP001056539"/>
    </source>
</evidence>
<evidence type="ECO:0000256" key="1">
    <source>
        <dbReference type="ARBA" id="ARBA00009617"/>
    </source>
</evidence>
<feature type="transmembrane region" description="Helical" evidence="2">
    <location>
        <begin position="329"/>
        <end position="351"/>
    </location>
</feature>
<dbReference type="InterPro" id="IPR039672">
    <property type="entry name" value="MFS_2"/>
</dbReference>
<feature type="transmembrane region" description="Helical" evidence="2">
    <location>
        <begin position="110"/>
        <end position="129"/>
    </location>
</feature>